<accession>A0A498PZY6</accession>
<dbReference type="AlphaFoldDB" id="A0A498PZY6"/>
<evidence type="ECO:0000256" key="1">
    <source>
        <dbReference type="SAM" id="MobiDB-lite"/>
    </source>
</evidence>
<keyword evidence="3" id="KW-1185">Reference proteome</keyword>
<feature type="region of interest" description="Disordered" evidence="1">
    <location>
        <begin position="1"/>
        <end position="38"/>
    </location>
</feature>
<dbReference type="EMBL" id="UPHP01000057">
    <property type="protein sequence ID" value="VBA38349.1"/>
    <property type="molecule type" value="Genomic_DNA"/>
</dbReference>
<protein>
    <submittedName>
        <fullName evidence="2">Uncharacterized protein</fullName>
    </submittedName>
</protein>
<organism evidence="2 3">
    <name type="scientific">Mycobacterium attenuatum</name>
    <dbReference type="NCBI Taxonomy" id="2341086"/>
    <lineage>
        <taxon>Bacteria</taxon>
        <taxon>Bacillati</taxon>
        <taxon>Actinomycetota</taxon>
        <taxon>Actinomycetes</taxon>
        <taxon>Mycobacteriales</taxon>
        <taxon>Mycobacteriaceae</taxon>
        <taxon>Mycobacterium</taxon>
    </lineage>
</organism>
<proteinExistence type="predicted"/>
<gene>
    <name evidence="2" type="ORF">LAUMK136_02415</name>
</gene>
<evidence type="ECO:0000313" key="2">
    <source>
        <dbReference type="EMBL" id="VBA38349.1"/>
    </source>
</evidence>
<dbReference type="Proteomes" id="UP000273307">
    <property type="component" value="Unassembled WGS sequence"/>
</dbReference>
<sequence length="38" mass="4057">MPTTVGARTPLVRALAPHDVSGNPEATWAQPLSREELS</sequence>
<name>A0A498PZY6_9MYCO</name>
<reference evidence="2 3" key="1">
    <citation type="submission" date="2018-09" db="EMBL/GenBank/DDBJ databases">
        <authorList>
            <person name="Tagini F."/>
        </authorList>
    </citation>
    <scope>NUCLEOTIDE SEQUENCE [LARGE SCALE GENOMIC DNA]</scope>
    <source>
        <strain evidence="2 3">MK136</strain>
    </source>
</reference>
<evidence type="ECO:0000313" key="3">
    <source>
        <dbReference type="Proteomes" id="UP000273307"/>
    </source>
</evidence>